<evidence type="ECO:0000313" key="1">
    <source>
        <dbReference type="EMBL" id="MET7014938.1"/>
    </source>
</evidence>
<accession>A0ABV2TP75</accession>
<keyword evidence="2" id="KW-1185">Reference proteome</keyword>
<proteinExistence type="predicted"/>
<protein>
    <submittedName>
        <fullName evidence="1">Phospholipid scramblase-related protein</fullName>
    </submittedName>
</protein>
<gene>
    <name evidence="1" type="ORF">ABXR19_12115</name>
</gene>
<dbReference type="RefSeq" id="WP_354601401.1">
    <property type="nucleotide sequence ID" value="NZ_JBEWZI010000012.1"/>
</dbReference>
<dbReference type="InterPro" id="IPR025659">
    <property type="entry name" value="Tubby-like_C"/>
</dbReference>
<sequence length="195" mass="22355">MHPILERNTFFVKEHVGMFKAANNFDIFDPDSNQTILLCREPNLGFFTKMLRFTDYKRYTPFHIEITDTSNQPVLHIKRGISIFRSTVEVLDAKGQKIGSFQQKLLSLGGKFEVLDASGNSLCWLKGSWSSWDFRFEKNDKQIAQVTKKWAGIGKELFTSADNYMLIIDPVVPSQDPVRQLILAAVMCIDMVLKE</sequence>
<evidence type="ECO:0000313" key="2">
    <source>
        <dbReference type="Proteomes" id="UP001549691"/>
    </source>
</evidence>
<dbReference type="PANTHER" id="PTHR23248">
    <property type="entry name" value="PHOSPHOLIPID SCRAMBLASE-RELATED"/>
    <property type="match status" value="1"/>
</dbReference>
<dbReference type="Gene3D" id="2.40.160.200">
    <property type="entry name" value="LURP1-related"/>
    <property type="match status" value="1"/>
</dbReference>
<dbReference type="InterPro" id="IPR038595">
    <property type="entry name" value="LOR_sf"/>
</dbReference>
<dbReference type="PANTHER" id="PTHR23248:SF9">
    <property type="entry name" value="PHOSPHOLIPID SCRAMBLASE"/>
    <property type="match status" value="1"/>
</dbReference>
<dbReference type="Proteomes" id="UP001549691">
    <property type="component" value="Unassembled WGS sequence"/>
</dbReference>
<dbReference type="Pfam" id="PF03803">
    <property type="entry name" value="Scramblase"/>
    <property type="match status" value="1"/>
</dbReference>
<reference evidence="1 2" key="1">
    <citation type="submission" date="2024-07" db="EMBL/GenBank/DDBJ databases">
        <title>Uliginosibacterium flavum JJ3220;KACC:17644.</title>
        <authorList>
            <person name="Kim M.K."/>
        </authorList>
    </citation>
    <scope>NUCLEOTIDE SEQUENCE [LARGE SCALE GENOMIC DNA]</scope>
    <source>
        <strain evidence="1 2">KACC:17644</strain>
    </source>
</reference>
<name>A0ABV2TP75_9RHOO</name>
<comment type="caution">
    <text evidence="1">The sequence shown here is derived from an EMBL/GenBank/DDBJ whole genome shotgun (WGS) entry which is preliminary data.</text>
</comment>
<dbReference type="InterPro" id="IPR005552">
    <property type="entry name" value="Scramblase"/>
</dbReference>
<organism evidence="1 2">
    <name type="scientific">Uliginosibacterium flavum</name>
    <dbReference type="NCBI Taxonomy" id="1396831"/>
    <lineage>
        <taxon>Bacteria</taxon>
        <taxon>Pseudomonadati</taxon>
        <taxon>Pseudomonadota</taxon>
        <taxon>Betaproteobacteria</taxon>
        <taxon>Rhodocyclales</taxon>
        <taxon>Zoogloeaceae</taxon>
        <taxon>Uliginosibacterium</taxon>
    </lineage>
</organism>
<dbReference type="SUPFAM" id="SSF54518">
    <property type="entry name" value="Tubby C-terminal domain-like"/>
    <property type="match status" value="1"/>
</dbReference>
<dbReference type="EMBL" id="JBEWZI010000012">
    <property type="protein sequence ID" value="MET7014938.1"/>
    <property type="molecule type" value="Genomic_DNA"/>
</dbReference>